<keyword evidence="2" id="KW-1185">Reference proteome</keyword>
<sequence>MNILRLEVMILAKQNKLFEDKKGISTVRNQLFESYQSGVIEDKENLSNNRSIHTYNNQKK</sequence>
<organism evidence="1 2">
    <name type="scientific">Lentibacillus salicampi</name>
    <dbReference type="NCBI Taxonomy" id="175306"/>
    <lineage>
        <taxon>Bacteria</taxon>
        <taxon>Bacillati</taxon>
        <taxon>Bacillota</taxon>
        <taxon>Bacilli</taxon>
        <taxon>Bacillales</taxon>
        <taxon>Bacillaceae</taxon>
        <taxon>Lentibacillus</taxon>
    </lineage>
</organism>
<protein>
    <submittedName>
        <fullName evidence="1">Uncharacterized protein</fullName>
    </submittedName>
</protein>
<evidence type="ECO:0000313" key="2">
    <source>
        <dbReference type="Proteomes" id="UP000298484"/>
    </source>
</evidence>
<evidence type="ECO:0000313" key="1">
    <source>
        <dbReference type="EMBL" id="TFJ92544.1"/>
    </source>
</evidence>
<accession>A0A4Y9ADS1</accession>
<proteinExistence type="predicted"/>
<dbReference type="Proteomes" id="UP000298484">
    <property type="component" value="Unassembled WGS sequence"/>
</dbReference>
<reference evidence="1 2" key="1">
    <citation type="submission" date="2019-03" db="EMBL/GenBank/DDBJ databases">
        <title>Genome sequence of Lentibacillus salicampi ATCC BAA-719.</title>
        <authorList>
            <person name="Maclea K.S."/>
            <person name="Simoes Junior M."/>
        </authorList>
    </citation>
    <scope>NUCLEOTIDE SEQUENCE [LARGE SCALE GENOMIC DNA]</scope>
    <source>
        <strain evidence="1 2">ATCC BAA-719</strain>
    </source>
</reference>
<dbReference type="EMBL" id="SRHY01000019">
    <property type="protein sequence ID" value="TFJ92544.1"/>
    <property type="molecule type" value="Genomic_DNA"/>
</dbReference>
<comment type="caution">
    <text evidence="1">The sequence shown here is derived from an EMBL/GenBank/DDBJ whole genome shotgun (WGS) entry which is preliminary data.</text>
</comment>
<dbReference type="AlphaFoldDB" id="A0A4Y9ADS1"/>
<name>A0A4Y9ADS1_9BACI</name>
<dbReference type="OrthoDB" id="2721548at2"/>
<gene>
    <name evidence="1" type="ORF">E4U82_11430</name>
</gene>